<reference evidence="2" key="1">
    <citation type="submission" date="2023-06" db="EMBL/GenBank/DDBJ databases">
        <title>Reference genome for the Northern bat (Eptesicus nilssonii), a most northern bat species.</title>
        <authorList>
            <person name="Laine V.N."/>
            <person name="Pulliainen A.T."/>
            <person name="Lilley T.M."/>
        </authorList>
    </citation>
    <scope>NUCLEOTIDE SEQUENCE</scope>
    <source>
        <strain evidence="2">BLF_Eptnil</strain>
        <tissue evidence="2">Kidney</tissue>
    </source>
</reference>
<proteinExistence type="predicted"/>
<feature type="region of interest" description="Disordered" evidence="1">
    <location>
        <begin position="238"/>
        <end position="297"/>
    </location>
</feature>
<feature type="region of interest" description="Disordered" evidence="1">
    <location>
        <begin position="81"/>
        <end position="199"/>
    </location>
</feature>
<evidence type="ECO:0000313" key="3">
    <source>
        <dbReference type="Proteomes" id="UP001177744"/>
    </source>
</evidence>
<dbReference type="Proteomes" id="UP001177744">
    <property type="component" value="Unassembled WGS sequence"/>
</dbReference>
<sequence>MTSANKPSLDRTPRHCPHLSPKNMGGASTSCPLLKHGAGLEESPLSKAQLAAGSSGRAAKPRVPGGALETLGSASCVWARAPSAQVVPRREAGRAAQPPSCRRGCPAPTPGVRTHPSPHTQEERGSKTRDPRPGGAHRSARGSPAVPACSPPPRPGKPSPALGTPPPPSPAKGLTHRAVPGALAPARTEPQQVGSPSRVLGARATHLAPRHSLACSGCGSWGGRAVLDGAAAPRLKYARPGPPLSGRGRHPCPPGLSLRNRLGEPQAPPGAKDTLRTRERAGGTLKGGPLPSPPGLRPKKCTVTCVGGGALSSFLRLQSGAPCPPPAVCCPKGTTAGLSRLWWGCQNCLRWDSHRFQQPQHKTERPRNPHYAWRGSTQPLSTLGEALLSAVLSRSGLLLRSPNSWLCPGAVLPELGGTSTFLALCS</sequence>
<evidence type="ECO:0000256" key="1">
    <source>
        <dbReference type="SAM" id="MobiDB-lite"/>
    </source>
</evidence>
<protein>
    <submittedName>
        <fullName evidence="2">Uncharacterized protein</fullName>
    </submittedName>
</protein>
<feature type="compositionally biased region" description="Basic and acidic residues" evidence="1">
    <location>
        <begin position="120"/>
        <end position="132"/>
    </location>
</feature>
<dbReference type="AlphaFoldDB" id="A0AA40LPI6"/>
<accession>A0AA40LPI6</accession>
<comment type="caution">
    <text evidence="2">The sequence shown here is derived from an EMBL/GenBank/DDBJ whole genome shotgun (WGS) entry which is preliminary data.</text>
</comment>
<dbReference type="EMBL" id="JAULJE010000009">
    <property type="protein sequence ID" value="KAK1339227.1"/>
    <property type="molecule type" value="Genomic_DNA"/>
</dbReference>
<feature type="region of interest" description="Disordered" evidence="1">
    <location>
        <begin position="1"/>
        <end position="68"/>
    </location>
</feature>
<keyword evidence="3" id="KW-1185">Reference proteome</keyword>
<name>A0AA40LPI6_CNENI</name>
<feature type="non-terminal residue" evidence="2">
    <location>
        <position position="426"/>
    </location>
</feature>
<feature type="compositionally biased region" description="Pro residues" evidence="1">
    <location>
        <begin position="149"/>
        <end position="170"/>
    </location>
</feature>
<evidence type="ECO:0000313" key="2">
    <source>
        <dbReference type="EMBL" id="KAK1339227.1"/>
    </source>
</evidence>
<gene>
    <name evidence="2" type="ORF">QTO34_019905</name>
</gene>
<organism evidence="2 3">
    <name type="scientific">Cnephaeus nilssonii</name>
    <name type="common">Northern bat</name>
    <name type="synonym">Eptesicus nilssonii</name>
    <dbReference type="NCBI Taxonomy" id="3371016"/>
    <lineage>
        <taxon>Eukaryota</taxon>
        <taxon>Metazoa</taxon>
        <taxon>Chordata</taxon>
        <taxon>Craniata</taxon>
        <taxon>Vertebrata</taxon>
        <taxon>Euteleostomi</taxon>
        <taxon>Mammalia</taxon>
        <taxon>Eutheria</taxon>
        <taxon>Laurasiatheria</taxon>
        <taxon>Chiroptera</taxon>
        <taxon>Yangochiroptera</taxon>
        <taxon>Vespertilionidae</taxon>
        <taxon>Cnephaeus</taxon>
    </lineage>
</organism>